<accession>A0ACB6RYF5</accession>
<sequence length="121" mass="13915">MEVLSVQLRTIRPFSQLSLLEGLEAYLPAKNRALFKQLSVAGRSNLKTDELEIGIALYQRAIARRREDLASELRRLASLYQGFPRLMKAPFAFQNSNPSVHYVHRQFRSRARQLEKASLSL</sequence>
<organism evidence="1 2">
    <name type="scientific">Macroventuria anomochaeta</name>
    <dbReference type="NCBI Taxonomy" id="301207"/>
    <lineage>
        <taxon>Eukaryota</taxon>
        <taxon>Fungi</taxon>
        <taxon>Dikarya</taxon>
        <taxon>Ascomycota</taxon>
        <taxon>Pezizomycotina</taxon>
        <taxon>Dothideomycetes</taxon>
        <taxon>Pleosporomycetidae</taxon>
        <taxon>Pleosporales</taxon>
        <taxon>Pleosporineae</taxon>
        <taxon>Didymellaceae</taxon>
        <taxon>Macroventuria</taxon>
    </lineage>
</organism>
<reference evidence="1" key="1">
    <citation type="journal article" date="2020" name="Stud. Mycol.">
        <title>101 Dothideomycetes genomes: a test case for predicting lifestyles and emergence of pathogens.</title>
        <authorList>
            <person name="Haridas S."/>
            <person name="Albert R."/>
            <person name="Binder M."/>
            <person name="Bloem J."/>
            <person name="Labutti K."/>
            <person name="Salamov A."/>
            <person name="Andreopoulos B."/>
            <person name="Baker S."/>
            <person name="Barry K."/>
            <person name="Bills G."/>
            <person name="Bluhm B."/>
            <person name="Cannon C."/>
            <person name="Castanera R."/>
            <person name="Culley D."/>
            <person name="Daum C."/>
            <person name="Ezra D."/>
            <person name="Gonzalez J."/>
            <person name="Henrissat B."/>
            <person name="Kuo A."/>
            <person name="Liang C."/>
            <person name="Lipzen A."/>
            <person name="Lutzoni F."/>
            <person name="Magnuson J."/>
            <person name="Mondo S."/>
            <person name="Nolan M."/>
            <person name="Ohm R."/>
            <person name="Pangilinan J."/>
            <person name="Park H.-J."/>
            <person name="Ramirez L."/>
            <person name="Alfaro M."/>
            <person name="Sun H."/>
            <person name="Tritt A."/>
            <person name="Yoshinaga Y."/>
            <person name="Zwiers L.-H."/>
            <person name="Turgeon B."/>
            <person name="Goodwin S."/>
            <person name="Spatafora J."/>
            <person name="Crous P."/>
            <person name="Grigoriev I."/>
        </authorList>
    </citation>
    <scope>NUCLEOTIDE SEQUENCE</scope>
    <source>
        <strain evidence="1">CBS 525.71</strain>
    </source>
</reference>
<evidence type="ECO:0000313" key="2">
    <source>
        <dbReference type="Proteomes" id="UP000799754"/>
    </source>
</evidence>
<dbReference type="EMBL" id="MU006719">
    <property type="protein sequence ID" value="KAF2626747.1"/>
    <property type="molecule type" value="Genomic_DNA"/>
</dbReference>
<keyword evidence="2" id="KW-1185">Reference proteome</keyword>
<gene>
    <name evidence="1" type="ORF">BU25DRAFT_71547</name>
</gene>
<evidence type="ECO:0000313" key="1">
    <source>
        <dbReference type="EMBL" id="KAF2626747.1"/>
    </source>
</evidence>
<protein>
    <submittedName>
        <fullName evidence="1">Uncharacterized protein</fullName>
    </submittedName>
</protein>
<name>A0ACB6RYF5_9PLEO</name>
<dbReference type="Proteomes" id="UP000799754">
    <property type="component" value="Unassembled WGS sequence"/>
</dbReference>
<proteinExistence type="predicted"/>
<comment type="caution">
    <text evidence="1">The sequence shown here is derived from an EMBL/GenBank/DDBJ whole genome shotgun (WGS) entry which is preliminary data.</text>
</comment>